<feature type="active site" evidence="12">
    <location>
        <position position="243"/>
    </location>
</feature>
<keyword evidence="5 12" id="KW-0963">Cytoplasm</keyword>
<dbReference type="Pfam" id="PF00589">
    <property type="entry name" value="Phage_integrase"/>
    <property type="match status" value="1"/>
</dbReference>
<comment type="subcellular location">
    <subcellularLocation>
        <location evidence="1 12">Cytoplasm</location>
    </subcellularLocation>
</comment>
<keyword evidence="10 12" id="KW-0233">DNA recombination</keyword>
<keyword evidence="11 12" id="KW-0131">Cell cycle</keyword>
<dbReference type="Pfam" id="PF02899">
    <property type="entry name" value="Phage_int_SAM_1"/>
    <property type="match status" value="1"/>
</dbReference>
<evidence type="ECO:0000313" key="13">
    <source>
        <dbReference type="EMBL" id="KNE20425.1"/>
    </source>
</evidence>
<dbReference type="CDD" id="cd00798">
    <property type="entry name" value="INT_XerDC_C"/>
    <property type="match status" value="1"/>
</dbReference>
<keyword evidence="6 12" id="KW-0132">Cell division</keyword>
<comment type="subunit">
    <text evidence="12">Forms a cyclic heterotetrameric complex composed of two molecules of XerC and two molecules of XerD.</text>
</comment>
<dbReference type="Gene3D" id="1.10.150.130">
    <property type="match status" value="1"/>
</dbReference>
<dbReference type="GO" id="GO:0007059">
    <property type="term" value="P:chromosome segregation"/>
    <property type="evidence" value="ECO:0007669"/>
    <property type="project" value="UniProtKB-UniRule"/>
</dbReference>
<feature type="active site" evidence="12">
    <location>
        <position position="147"/>
    </location>
</feature>
<dbReference type="InterPro" id="IPR050090">
    <property type="entry name" value="Tyrosine_recombinase_XerCD"/>
</dbReference>
<evidence type="ECO:0000256" key="9">
    <source>
        <dbReference type="ARBA" id="ARBA00023125"/>
    </source>
</evidence>
<dbReference type="NCBIfam" id="TIGR02225">
    <property type="entry name" value="recomb_XerD"/>
    <property type="match status" value="1"/>
</dbReference>
<dbReference type="EMBL" id="LGTO01000007">
    <property type="protein sequence ID" value="KNE20425.1"/>
    <property type="molecule type" value="Genomic_DNA"/>
</dbReference>
<dbReference type="PROSITE" id="PS51898">
    <property type="entry name" value="TYR_RECOMBINASE"/>
    <property type="match status" value="1"/>
</dbReference>
<protein>
    <recommendedName>
        <fullName evidence="4 12">Tyrosine recombinase XerD</fullName>
    </recommendedName>
</protein>
<sequence length="297" mass="34086">MLHDSAEDFFHYLRIERGLAENTLASYQRDIANYMQYLKTNVQKNNWEEVTRADMTGFLYSLKDNHKSSATIARHISSIRAFHQFLIREQLVTHDASLHIETPKKERKLPDVLSIKEMDALLNIQGTSPLQLRNKAMFELLYATGLRVSEMITLKTSDLHLTMGFIQCVGKGSKERIVPVGNTAIRAIETYLQQGREKLIKRHPETATLFVNQHGKPLSRQGFWKILKKRALEAGITKAITPHTLRHSFATHLLENGADLRLVQEMLGHVDISTTQIYTHVTKSRLKDVYTSYHPRA</sequence>
<feature type="active site" evidence="12">
    <location>
        <position position="171"/>
    </location>
</feature>
<dbReference type="GO" id="GO:0051301">
    <property type="term" value="P:cell division"/>
    <property type="evidence" value="ECO:0007669"/>
    <property type="project" value="UniProtKB-UniRule"/>
</dbReference>
<keyword evidence="8 12" id="KW-0229">DNA integration</keyword>
<dbReference type="InterPro" id="IPR044068">
    <property type="entry name" value="CB"/>
</dbReference>
<dbReference type="PATRIC" id="fig|1473.5.peg.2502"/>
<dbReference type="InterPro" id="IPR013762">
    <property type="entry name" value="Integrase-like_cat_sf"/>
</dbReference>
<evidence type="ECO:0000313" key="14">
    <source>
        <dbReference type="Proteomes" id="UP000036780"/>
    </source>
</evidence>
<dbReference type="GO" id="GO:0003677">
    <property type="term" value="F:DNA binding"/>
    <property type="evidence" value="ECO:0007669"/>
    <property type="project" value="UniProtKB-UniRule"/>
</dbReference>
<evidence type="ECO:0000256" key="5">
    <source>
        <dbReference type="ARBA" id="ARBA00022490"/>
    </source>
</evidence>
<dbReference type="SUPFAM" id="SSF56349">
    <property type="entry name" value="DNA breaking-rejoining enzymes"/>
    <property type="match status" value="1"/>
</dbReference>
<evidence type="ECO:0000256" key="10">
    <source>
        <dbReference type="ARBA" id="ARBA00023172"/>
    </source>
</evidence>
<dbReference type="InterPro" id="IPR011010">
    <property type="entry name" value="DNA_brk_join_enz"/>
</dbReference>
<dbReference type="NCBIfam" id="NF040815">
    <property type="entry name" value="recomb_XerA_Arch"/>
    <property type="match status" value="1"/>
</dbReference>
<dbReference type="InterPro" id="IPR011931">
    <property type="entry name" value="Recomb_XerC"/>
</dbReference>
<feature type="active site" evidence="12">
    <location>
        <position position="246"/>
    </location>
</feature>
<comment type="similarity">
    <text evidence="3 12">Belongs to the 'phage' integrase family. XerD subfamily.</text>
</comment>
<dbReference type="PROSITE" id="PS51900">
    <property type="entry name" value="CB"/>
    <property type="match status" value="1"/>
</dbReference>
<dbReference type="GO" id="GO:0006313">
    <property type="term" value="P:DNA transposition"/>
    <property type="evidence" value="ECO:0007669"/>
    <property type="project" value="UniProtKB-UniRule"/>
</dbReference>
<comment type="caution">
    <text evidence="13">The sequence shown here is derived from an EMBL/GenBank/DDBJ whole genome shotgun (WGS) entry which is preliminary data.</text>
</comment>
<dbReference type="GO" id="GO:0005737">
    <property type="term" value="C:cytoplasm"/>
    <property type="evidence" value="ECO:0007669"/>
    <property type="project" value="UniProtKB-SubCell"/>
</dbReference>
<dbReference type="Gene3D" id="1.10.443.10">
    <property type="entry name" value="Intergrase catalytic core"/>
    <property type="match status" value="1"/>
</dbReference>
<comment type="similarity">
    <text evidence="2">Belongs to the 'phage' integrase family. XerC subfamily.</text>
</comment>
<dbReference type="RefSeq" id="WP_050352999.1">
    <property type="nucleotide sequence ID" value="NZ_BOSN01000001.1"/>
</dbReference>
<dbReference type="InterPro" id="IPR002104">
    <property type="entry name" value="Integrase_catalytic"/>
</dbReference>
<dbReference type="GO" id="GO:0009037">
    <property type="term" value="F:tyrosine-based site-specific recombinase activity"/>
    <property type="evidence" value="ECO:0007669"/>
    <property type="project" value="UniProtKB-UniRule"/>
</dbReference>
<evidence type="ECO:0000256" key="2">
    <source>
        <dbReference type="ARBA" id="ARBA00006657"/>
    </source>
</evidence>
<keyword evidence="9 12" id="KW-0238">DNA-binding</keyword>
<accession>A0A0L0QP70</accession>
<evidence type="ECO:0000256" key="4">
    <source>
        <dbReference type="ARBA" id="ARBA00015810"/>
    </source>
</evidence>
<evidence type="ECO:0000256" key="1">
    <source>
        <dbReference type="ARBA" id="ARBA00004496"/>
    </source>
</evidence>
<dbReference type="NCBIfam" id="TIGR02224">
    <property type="entry name" value="recomb_XerC"/>
    <property type="match status" value="1"/>
</dbReference>
<dbReference type="HAMAP" id="MF_01808">
    <property type="entry name" value="Recomb_XerC_XerD"/>
    <property type="match status" value="1"/>
</dbReference>
<keyword evidence="14" id="KW-1185">Reference proteome</keyword>
<comment type="function">
    <text evidence="12">Site-specific tyrosine recombinase, which acts by catalyzing the cutting and rejoining of the recombining DNA molecules. The XerC-XerD complex is essential to convert dimers of the bacterial chromosome into monomers to permit their segregation at cell division. It also contributes to the segregational stability of plasmids.</text>
</comment>
<proteinExistence type="inferred from homology"/>
<reference evidence="14" key="1">
    <citation type="submission" date="2015-07" db="EMBL/GenBank/DDBJ databases">
        <title>Fjat-10053 dsm26.</title>
        <authorList>
            <person name="Liu B."/>
            <person name="Wang J."/>
            <person name="Zhu Y."/>
            <person name="Liu G."/>
            <person name="Chen Q."/>
            <person name="Chen Z."/>
            <person name="Lan J."/>
            <person name="Che J."/>
            <person name="Ge C."/>
            <person name="Shi H."/>
            <person name="Pan Z."/>
            <person name="Liu X."/>
        </authorList>
    </citation>
    <scope>NUCLEOTIDE SEQUENCE [LARGE SCALE GENOMIC DNA]</scope>
    <source>
        <strain evidence="14">DSM 26</strain>
    </source>
</reference>
<feature type="active site" evidence="12">
    <location>
        <position position="269"/>
    </location>
</feature>
<evidence type="ECO:0000256" key="7">
    <source>
        <dbReference type="ARBA" id="ARBA00022829"/>
    </source>
</evidence>
<dbReference type="Proteomes" id="UP000036780">
    <property type="component" value="Unassembled WGS sequence"/>
</dbReference>
<dbReference type="PANTHER" id="PTHR30349">
    <property type="entry name" value="PHAGE INTEGRASE-RELATED"/>
    <property type="match status" value="1"/>
</dbReference>
<dbReference type="InterPro" id="IPR023009">
    <property type="entry name" value="Tyrosine_recombinase_XerC/XerD"/>
</dbReference>
<dbReference type="PANTHER" id="PTHR30349:SF81">
    <property type="entry name" value="TYROSINE RECOMBINASE XERC"/>
    <property type="match status" value="1"/>
</dbReference>
<evidence type="ECO:0000256" key="12">
    <source>
        <dbReference type="HAMAP-Rule" id="MF_01807"/>
    </source>
</evidence>
<dbReference type="HAMAP" id="MF_01807">
    <property type="entry name" value="Recomb_XerD"/>
    <property type="match status" value="1"/>
</dbReference>
<dbReference type="GeneID" id="66870410"/>
<evidence type="ECO:0000256" key="11">
    <source>
        <dbReference type="ARBA" id="ARBA00023306"/>
    </source>
</evidence>
<evidence type="ECO:0000256" key="6">
    <source>
        <dbReference type="ARBA" id="ARBA00022618"/>
    </source>
</evidence>
<evidence type="ECO:0000256" key="3">
    <source>
        <dbReference type="ARBA" id="ARBA00010450"/>
    </source>
</evidence>
<evidence type="ECO:0000256" key="8">
    <source>
        <dbReference type="ARBA" id="ARBA00022908"/>
    </source>
</evidence>
<dbReference type="OrthoDB" id="9801717at2"/>
<name>A0A0L0QP70_VIRPA</name>
<feature type="active site" description="O-(3'-phospho-DNA)-tyrosine intermediate" evidence="12">
    <location>
        <position position="278"/>
    </location>
</feature>
<dbReference type="InterPro" id="IPR011932">
    <property type="entry name" value="Recomb_XerD"/>
</dbReference>
<keyword evidence="7 12" id="KW-0159">Chromosome partition</keyword>
<gene>
    <name evidence="12" type="primary">xerD</name>
    <name evidence="13" type="ORF">AFK71_18815</name>
</gene>
<dbReference type="NCBIfam" id="NF001399">
    <property type="entry name" value="PRK00283.1"/>
    <property type="match status" value="1"/>
</dbReference>
<dbReference type="InterPro" id="IPR004107">
    <property type="entry name" value="Integrase_SAM-like_N"/>
</dbReference>
<dbReference type="AlphaFoldDB" id="A0A0L0QP70"/>
<dbReference type="InterPro" id="IPR010998">
    <property type="entry name" value="Integrase_recombinase_N"/>
</dbReference>
<organism evidence="13 14">
    <name type="scientific">Virgibacillus pantothenticus</name>
    <dbReference type="NCBI Taxonomy" id="1473"/>
    <lineage>
        <taxon>Bacteria</taxon>
        <taxon>Bacillati</taxon>
        <taxon>Bacillota</taxon>
        <taxon>Bacilli</taxon>
        <taxon>Bacillales</taxon>
        <taxon>Bacillaceae</taxon>
        <taxon>Virgibacillus</taxon>
    </lineage>
</organism>